<evidence type="ECO:0000259" key="1">
    <source>
        <dbReference type="Pfam" id="PF19935"/>
    </source>
</evidence>
<feature type="domain" description="DUF6398" evidence="1">
    <location>
        <begin position="14"/>
        <end position="52"/>
    </location>
</feature>
<organism evidence="2">
    <name type="scientific">marine sediment metagenome</name>
    <dbReference type="NCBI Taxonomy" id="412755"/>
    <lineage>
        <taxon>unclassified sequences</taxon>
        <taxon>metagenomes</taxon>
        <taxon>ecological metagenomes</taxon>
    </lineage>
</organism>
<sequence>MRDKVLIEKKKNKLIELIDGFCDAYLDDDYKQLCGKLILKMFHKYNVPFLRGLRRKLGLLLNLYQEDDGTLSEKGIYSFSGYKQTTDAIIKSLTEGKTVIIDTSLLEGAEEIFIASIIVEGIFKE</sequence>
<accession>A0A0F9HTV9</accession>
<proteinExistence type="predicted"/>
<dbReference type="InterPro" id="IPR045651">
    <property type="entry name" value="DUF6398"/>
</dbReference>
<name>A0A0F9HTV9_9ZZZZ</name>
<comment type="caution">
    <text evidence="2">The sequence shown here is derived from an EMBL/GenBank/DDBJ whole genome shotgun (WGS) entry which is preliminary data.</text>
</comment>
<reference evidence="2" key="1">
    <citation type="journal article" date="2015" name="Nature">
        <title>Complex archaea that bridge the gap between prokaryotes and eukaryotes.</title>
        <authorList>
            <person name="Spang A."/>
            <person name="Saw J.H."/>
            <person name="Jorgensen S.L."/>
            <person name="Zaremba-Niedzwiedzka K."/>
            <person name="Martijn J."/>
            <person name="Lind A.E."/>
            <person name="van Eijk R."/>
            <person name="Schleper C."/>
            <person name="Guy L."/>
            <person name="Ettema T.J."/>
        </authorList>
    </citation>
    <scope>NUCLEOTIDE SEQUENCE</scope>
</reference>
<gene>
    <name evidence="2" type="ORF">LCGC14_1664520</name>
</gene>
<dbReference type="AlphaFoldDB" id="A0A0F9HTV9"/>
<evidence type="ECO:0000313" key="2">
    <source>
        <dbReference type="EMBL" id="KKM18552.1"/>
    </source>
</evidence>
<dbReference type="Pfam" id="PF19935">
    <property type="entry name" value="DUF6398"/>
    <property type="match status" value="1"/>
</dbReference>
<protein>
    <recommendedName>
        <fullName evidence="1">DUF6398 domain-containing protein</fullName>
    </recommendedName>
</protein>
<dbReference type="EMBL" id="LAZR01014196">
    <property type="protein sequence ID" value="KKM18552.1"/>
    <property type="molecule type" value="Genomic_DNA"/>
</dbReference>